<dbReference type="EMBL" id="MSFN02000001">
    <property type="protein sequence ID" value="PTU23826.1"/>
    <property type="molecule type" value="Genomic_DNA"/>
</dbReference>
<dbReference type="Proteomes" id="UP000244073">
    <property type="component" value="Unassembled WGS sequence"/>
</dbReference>
<reference evidence="1 2" key="1">
    <citation type="journal article" date="2018" name="Proc. Natl. Acad. Sci. U.S.A.">
        <title>Linking secondary metabolites to gene clusters through genome sequencing of six diverse Aspergillus species.</title>
        <authorList>
            <person name="Kaerboelling I."/>
            <person name="Vesth T.C."/>
            <person name="Frisvad J.C."/>
            <person name="Nybo J.L."/>
            <person name="Theobald S."/>
            <person name="Kuo A."/>
            <person name="Bowyer P."/>
            <person name="Matsuda Y."/>
            <person name="Mondo S."/>
            <person name="Lyhne E.K."/>
            <person name="Kogle M.E."/>
            <person name="Clum A."/>
            <person name="Lipzen A."/>
            <person name="Salamov A."/>
            <person name="Ngan C.Y."/>
            <person name="Daum C."/>
            <person name="Chiniquy J."/>
            <person name="Barry K."/>
            <person name="LaButti K."/>
            <person name="Haridas S."/>
            <person name="Simmons B.A."/>
            <person name="Magnuson J.K."/>
            <person name="Mortensen U.H."/>
            <person name="Larsen T.O."/>
            <person name="Grigoriev I.V."/>
            <person name="Baker S.E."/>
            <person name="Andersen M.R."/>
        </authorList>
    </citation>
    <scope>NUCLEOTIDE SEQUENCE [LARGE SCALE GENOMIC DNA]</scope>
    <source>
        <strain evidence="1 2">IBT 24754</strain>
    </source>
</reference>
<protein>
    <submittedName>
        <fullName evidence="1">Uncharacterized protein</fullName>
    </submittedName>
</protein>
<evidence type="ECO:0000313" key="2">
    <source>
        <dbReference type="Proteomes" id="UP000244073"/>
    </source>
</evidence>
<comment type="caution">
    <text evidence="1">The sequence shown here is derived from an EMBL/GenBank/DDBJ whole genome shotgun (WGS) entry which is preliminary data.</text>
</comment>
<organism evidence="1 2">
    <name type="scientific">Aspergillus ochraceoroseus IBT 24754</name>
    <dbReference type="NCBI Taxonomy" id="1392256"/>
    <lineage>
        <taxon>Eukaryota</taxon>
        <taxon>Fungi</taxon>
        <taxon>Dikarya</taxon>
        <taxon>Ascomycota</taxon>
        <taxon>Pezizomycotina</taxon>
        <taxon>Eurotiomycetes</taxon>
        <taxon>Eurotiomycetidae</taxon>
        <taxon>Eurotiales</taxon>
        <taxon>Aspergillaceae</taxon>
        <taxon>Aspergillus</taxon>
        <taxon>Aspergillus subgen. Nidulantes</taxon>
    </lineage>
</organism>
<gene>
    <name evidence="1" type="ORF">P175DRAFT_06770</name>
</gene>
<proteinExistence type="predicted"/>
<accession>A0A2T5M5P4</accession>
<dbReference type="RefSeq" id="XP_040755218.1">
    <property type="nucleotide sequence ID" value="XM_040901077.1"/>
</dbReference>
<dbReference type="GeneID" id="63817961"/>
<dbReference type="VEuPathDB" id="FungiDB:P175DRAFT_06770"/>
<name>A0A2T5M5P4_9EURO</name>
<dbReference type="AlphaFoldDB" id="A0A2T5M5P4"/>
<evidence type="ECO:0000313" key="1">
    <source>
        <dbReference type="EMBL" id="PTU23826.1"/>
    </source>
</evidence>
<sequence>MHIWSYGDDVATCCLAICSFYDFLYFHHIFYARGSKILLLGSLVIQLLPRYLHTNEQIYCKILYFFGLLGQDDDVMYQAKSGDKHRNSLMLLEAYISFYRILIM</sequence>